<evidence type="ECO:0000313" key="2">
    <source>
        <dbReference type="Proteomes" id="UP000283269"/>
    </source>
</evidence>
<accession>A0A409VZI6</accession>
<organism evidence="1 2">
    <name type="scientific">Psilocybe cyanescens</name>
    <dbReference type="NCBI Taxonomy" id="93625"/>
    <lineage>
        <taxon>Eukaryota</taxon>
        <taxon>Fungi</taxon>
        <taxon>Dikarya</taxon>
        <taxon>Basidiomycota</taxon>
        <taxon>Agaricomycotina</taxon>
        <taxon>Agaricomycetes</taxon>
        <taxon>Agaricomycetidae</taxon>
        <taxon>Agaricales</taxon>
        <taxon>Agaricineae</taxon>
        <taxon>Strophariaceae</taxon>
        <taxon>Psilocybe</taxon>
    </lineage>
</organism>
<dbReference type="OrthoDB" id="2888357at2759"/>
<dbReference type="EMBL" id="NHYD01003855">
    <property type="protein sequence ID" value="PPQ71643.1"/>
    <property type="molecule type" value="Genomic_DNA"/>
</dbReference>
<sequence length="307" mass="35539">MLVLTSGAETWVDKGTMAAPIQYRSLLTLQPHLISKLDQKAYDISDCAVAKLVTPDALNKDKTIRTDLVYHPQHPFPPNTKGYLYFHRLGDNRPPFTGEIRWRICDHHSNFEKGRDLWHHRYSSEPWSLSLPQLAGINHVAGLRHLLIHERLVDFGVISDLSRRSLDPLATILYDLDQPFLVDLSERSEHPMALVNRKSCVHFVLGTVFGENYADGTLRYPYTGLARVRLERSTLRKDAVVGFPTFFLKFLEFVSPVQCCISEYDYYIRQPKVGGYLQKKDGYGRYERWRFRPTESRRNEPMRATSP</sequence>
<dbReference type="InParanoid" id="A0A409VZI6"/>
<gene>
    <name evidence="1" type="ORF">CVT25_008006</name>
</gene>
<evidence type="ECO:0000313" key="1">
    <source>
        <dbReference type="EMBL" id="PPQ71643.1"/>
    </source>
</evidence>
<keyword evidence="2" id="KW-1185">Reference proteome</keyword>
<name>A0A409VZI6_PSICY</name>
<dbReference type="Proteomes" id="UP000283269">
    <property type="component" value="Unassembled WGS sequence"/>
</dbReference>
<protein>
    <submittedName>
        <fullName evidence="1">Uncharacterized protein</fullName>
    </submittedName>
</protein>
<dbReference type="AlphaFoldDB" id="A0A409VZI6"/>
<comment type="caution">
    <text evidence="1">The sequence shown here is derived from an EMBL/GenBank/DDBJ whole genome shotgun (WGS) entry which is preliminary data.</text>
</comment>
<proteinExistence type="predicted"/>
<reference evidence="1 2" key="1">
    <citation type="journal article" date="2018" name="Evol. Lett.">
        <title>Horizontal gene cluster transfer increased hallucinogenic mushroom diversity.</title>
        <authorList>
            <person name="Reynolds H.T."/>
            <person name="Vijayakumar V."/>
            <person name="Gluck-Thaler E."/>
            <person name="Korotkin H.B."/>
            <person name="Matheny P.B."/>
            <person name="Slot J.C."/>
        </authorList>
    </citation>
    <scope>NUCLEOTIDE SEQUENCE [LARGE SCALE GENOMIC DNA]</scope>
    <source>
        <strain evidence="1 2">2631</strain>
    </source>
</reference>